<accession>A0A1C1YV83</accession>
<name>A0A1C1YV83_9HYPH</name>
<evidence type="ECO:0000313" key="1">
    <source>
        <dbReference type="EMBL" id="OCW57421.1"/>
    </source>
</evidence>
<dbReference type="AlphaFoldDB" id="A0A1C1YV83"/>
<evidence type="ECO:0000313" key="2">
    <source>
        <dbReference type="Proteomes" id="UP000094795"/>
    </source>
</evidence>
<proteinExistence type="predicted"/>
<keyword evidence="2" id="KW-1185">Reference proteome</keyword>
<protein>
    <recommendedName>
        <fullName evidence="3">Restriction endonuclease</fullName>
    </recommendedName>
</protein>
<dbReference type="Proteomes" id="UP000094795">
    <property type="component" value="Unassembled WGS sequence"/>
</dbReference>
<evidence type="ECO:0008006" key="3">
    <source>
        <dbReference type="Google" id="ProtNLM"/>
    </source>
</evidence>
<sequence>MTTGLADIGALLARFTGPDLTQTLARIESGVRGVTAEGCASFLESAGAGREALAAAAEMKRLAGQINVTIHALGILLCLPHILEPDERVEYVSLGAGNTGRDFDLETNLRVAEFKFIRWRGGAESIRQNSVFKDYLLLAEHPTGKRKHLYLIGTEHALKFLRGGRALSSVLSRNDKLQKVFSNRFGETFRTVGDYFAVHANAVRIDDVSPWLSELAEELIAEPDAESND</sequence>
<dbReference type="EMBL" id="LQZT01000015">
    <property type="protein sequence ID" value="OCW57421.1"/>
    <property type="molecule type" value="Genomic_DNA"/>
</dbReference>
<reference evidence="1 2" key="1">
    <citation type="submission" date="2015-12" db="EMBL/GenBank/DDBJ databases">
        <authorList>
            <person name="Shamseldin A."/>
            <person name="Moawad H."/>
            <person name="Abd El-Rahim W.M."/>
            <person name="Sadowsky M.J."/>
        </authorList>
    </citation>
    <scope>NUCLEOTIDE SEQUENCE [LARGE SCALE GENOMIC DNA]</scope>
    <source>
        <strain evidence="1 2">JC234</strain>
    </source>
</reference>
<dbReference type="OrthoDB" id="6397886at2"/>
<dbReference type="RefSeq" id="WP_066179070.1">
    <property type="nucleotide sequence ID" value="NZ_LQZT01000015.1"/>
</dbReference>
<gene>
    <name evidence="1" type="ORF">AWJ14_00805</name>
</gene>
<dbReference type="STRING" id="1480615.AWJ14_00805"/>
<comment type="caution">
    <text evidence="1">The sequence shown here is derived from an EMBL/GenBank/DDBJ whole genome shotgun (WGS) entry which is preliminary data.</text>
</comment>
<organism evidence="1 2">
    <name type="scientific">Hoeflea olei</name>
    <dbReference type="NCBI Taxonomy" id="1480615"/>
    <lineage>
        <taxon>Bacteria</taxon>
        <taxon>Pseudomonadati</taxon>
        <taxon>Pseudomonadota</taxon>
        <taxon>Alphaproteobacteria</taxon>
        <taxon>Hyphomicrobiales</taxon>
        <taxon>Rhizobiaceae</taxon>
        <taxon>Hoeflea</taxon>
    </lineage>
</organism>